<keyword evidence="7" id="KW-1185">Reference proteome</keyword>
<accession>A0A4V6T6S7</accession>
<evidence type="ECO:0000256" key="1">
    <source>
        <dbReference type="ARBA" id="ARBA00008239"/>
    </source>
</evidence>
<dbReference type="PIRSF" id="PIRSF002583">
    <property type="entry name" value="Hsp90"/>
    <property type="match status" value="1"/>
</dbReference>
<dbReference type="Gene3D" id="3.30.230.80">
    <property type="match status" value="1"/>
</dbReference>
<reference evidence="6 7" key="2">
    <citation type="submission" date="2019-05" db="EMBL/GenBank/DDBJ databases">
        <title>Glycomyces buryatensis sp. nov.</title>
        <authorList>
            <person name="Nikitina E."/>
        </authorList>
    </citation>
    <scope>NUCLEOTIDE SEQUENCE [LARGE SCALE GENOMIC DNA]</scope>
    <source>
        <strain evidence="6 7">18</strain>
    </source>
</reference>
<gene>
    <name evidence="6" type="ORF">FAB82_00685</name>
</gene>
<dbReference type="GO" id="GO:0051082">
    <property type="term" value="F:unfolded protein binding"/>
    <property type="evidence" value="ECO:0007669"/>
    <property type="project" value="InterPro"/>
</dbReference>
<name>A0A4V6T6S7_9ACTN</name>
<dbReference type="InterPro" id="IPR036890">
    <property type="entry name" value="HATPase_C_sf"/>
</dbReference>
<feature type="binding site" evidence="5">
    <location>
        <position position="207"/>
    </location>
    <ligand>
        <name>ATP</name>
        <dbReference type="ChEBI" id="CHEBI:30616"/>
    </ligand>
</feature>
<evidence type="ECO:0000256" key="4">
    <source>
        <dbReference type="ARBA" id="ARBA00023186"/>
    </source>
</evidence>
<feature type="binding site" evidence="5">
    <location>
        <position position="83"/>
    </location>
    <ligand>
        <name>ATP</name>
        <dbReference type="ChEBI" id="CHEBI:30616"/>
    </ligand>
</feature>
<feature type="binding site" evidence="5">
    <location>
        <position position="115"/>
    </location>
    <ligand>
        <name>ATP</name>
        <dbReference type="ChEBI" id="CHEBI:30616"/>
    </ligand>
</feature>
<evidence type="ECO:0000256" key="2">
    <source>
        <dbReference type="ARBA" id="ARBA00022741"/>
    </source>
</evidence>
<dbReference type="GO" id="GO:0016887">
    <property type="term" value="F:ATP hydrolysis activity"/>
    <property type="evidence" value="ECO:0007669"/>
    <property type="project" value="InterPro"/>
</dbReference>
<dbReference type="AlphaFoldDB" id="A0A4V6T6S7"/>
<keyword evidence="3 5" id="KW-0067">ATP-binding</keyword>
<dbReference type="EMBL" id="STGY01000001">
    <property type="protein sequence ID" value="THV43606.1"/>
    <property type="molecule type" value="Genomic_DNA"/>
</dbReference>
<evidence type="ECO:0000313" key="6">
    <source>
        <dbReference type="EMBL" id="THV43606.1"/>
    </source>
</evidence>
<evidence type="ECO:0000256" key="3">
    <source>
        <dbReference type="ARBA" id="ARBA00022840"/>
    </source>
</evidence>
<dbReference type="InterPro" id="IPR020568">
    <property type="entry name" value="Ribosomal_Su5_D2-typ_SF"/>
</dbReference>
<proteinExistence type="inferred from homology"/>
<dbReference type="PANTHER" id="PTHR11528">
    <property type="entry name" value="HEAT SHOCK PROTEIN 90 FAMILY MEMBER"/>
    <property type="match status" value="1"/>
</dbReference>
<evidence type="ECO:0000256" key="5">
    <source>
        <dbReference type="PIRSR" id="PIRSR002583-1"/>
    </source>
</evidence>
<keyword evidence="4" id="KW-0143">Chaperone</keyword>
<sequence length="643" mass="70025">MRFPCVAGAAVAVRLPDIDQCPWVRRFANLTHADRPPSEAGRTVSETTPTTHTFQVDLRGLVDLLSHHLYSSPKVYVRELLQNAVDAITARRAFEPASPGEVRIWTDGHRLTITDPGVGLTAPEVHQLLATIGGSSKRDEEIEGARRDFLGQFGIGLLACFTVARTITVTSRSAKDPAAAAVRWTARDDGSYTVTELPDGEIHEVGTVVELVARPGEDWFAPSKVIELAREYGSLLPVEVTVEGGEGPVRITDTPPLWEREWPSTTARRVALNEYCENVMGFSPLDVIDLDVPIAGVKGVAFVLPHATSPSARGAHRVHLKRMLLTAGADNLVPEWAFFVRCVVDTDSLRPTASRESLYDDAALALARDAIGAQVRDWLADMAASDPTRLEAFLAVHELGVKALARHDEELLETMLPWLRFETTAGSVSLVDFVRAHQPIYLATSVDEYRQVAQIAAAQGIGVVNGGYTYDTELVQALPRLDPEAKVEVLAPGVISASLDPLDVDAELGLQSFLNAARARLAPVDVDVVVREFNPVSVPALLLDDRDARRERQRAEAEAEADDLWGGILASIKQHGPRAQLVLNHRNPTVRRVSAIGDPELAGTAVESLYGQALLLSHRPLRSADTALLNRSFMNLLEHLTSD</sequence>
<comment type="caution">
    <text evidence="6">The sequence shown here is derived from an EMBL/GenBank/DDBJ whole genome shotgun (WGS) entry which is preliminary data.</text>
</comment>
<dbReference type="Gene3D" id="3.30.565.10">
    <property type="entry name" value="Histidine kinase-like ATPase, C-terminal domain"/>
    <property type="match status" value="1"/>
</dbReference>
<reference evidence="7" key="1">
    <citation type="submission" date="2019-04" db="EMBL/GenBank/DDBJ databases">
        <title>Nocardioides xinjiangensis sp. nov.</title>
        <authorList>
            <person name="Liu S."/>
        </authorList>
    </citation>
    <scope>NUCLEOTIDE SEQUENCE [LARGE SCALE GENOMIC DNA]</scope>
    <source>
        <strain evidence="7">18</strain>
    </source>
</reference>
<dbReference type="Proteomes" id="UP000308760">
    <property type="component" value="Unassembled WGS sequence"/>
</dbReference>
<keyword evidence="2 5" id="KW-0547">Nucleotide-binding</keyword>
<dbReference type="Pfam" id="PF00183">
    <property type="entry name" value="HSP90"/>
    <property type="match status" value="1"/>
</dbReference>
<organism evidence="6 7">
    <name type="scientific">Glycomyces buryatensis</name>
    <dbReference type="NCBI Taxonomy" id="2570927"/>
    <lineage>
        <taxon>Bacteria</taxon>
        <taxon>Bacillati</taxon>
        <taxon>Actinomycetota</taxon>
        <taxon>Actinomycetes</taxon>
        <taxon>Glycomycetales</taxon>
        <taxon>Glycomycetaceae</taxon>
        <taxon>Glycomyces</taxon>
    </lineage>
</organism>
<dbReference type="OrthoDB" id="9802640at2"/>
<comment type="similarity">
    <text evidence="1">Belongs to the heat shock protein 90 family.</text>
</comment>
<dbReference type="SUPFAM" id="SSF55874">
    <property type="entry name" value="ATPase domain of HSP90 chaperone/DNA topoisomerase II/histidine kinase"/>
    <property type="match status" value="1"/>
</dbReference>
<dbReference type="InterPro" id="IPR001404">
    <property type="entry name" value="Hsp90_fam"/>
</dbReference>
<dbReference type="Pfam" id="PF13589">
    <property type="entry name" value="HATPase_c_3"/>
    <property type="match status" value="1"/>
</dbReference>
<dbReference type="NCBIfam" id="NF010683">
    <property type="entry name" value="PRK14083.1"/>
    <property type="match status" value="1"/>
</dbReference>
<evidence type="ECO:0000313" key="7">
    <source>
        <dbReference type="Proteomes" id="UP000308760"/>
    </source>
</evidence>
<feature type="binding site" evidence="5">
    <location>
        <position position="79"/>
    </location>
    <ligand>
        <name>ATP</name>
        <dbReference type="ChEBI" id="CHEBI:30616"/>
    </ligand>
</feature>
<dbReference type="GO" id="GO:0140662">
    <property type="term" value="F:ATP-dependent protein folding chaperone"/>
    <property type="evidence" value="ECO:0007669"/>
    <property type="project" value="InterPro"/>
</dbReference>
<dbReference type="GO" id="GO:0005524">
    <property type="term" value="F:ATP binding"/>
    <property type="evidence" value="ECO:0007669"/>
    <property type="project" value="UniProtKB-KW"/>
</dbReference>
<protein>
    <submittedName>
        <fullName evidence="6">HSP90 family protein</fullName>
    </submittedName>
</protein>
<dbReference type="SUPFAM" id="SSF54211">
    <property type="entry name" value="Ribosomal protein S5 domain 2-like"/>
    <property type="match status" value="1"/>
</dbReference>